<name>G5H8V7_9BACT</name>
<dbReference type="EMBL" id="ADLD01000013">
    <property type="protein sequence ID" value="EHB91994.1"/>
    <property type="molecule type" value="Genomic_DNA"/>
</dbReference>
<evidence type="ECO:0000313" key="6">
    <source>
        <dbReference type="Proteomes" id="UP000006008"/>
    </source>
</evidence>
<sequence>MEKIKTGIASFGLSGQVFHAPFLDVHEGFELSAIAERSNNLARGAYPGVQVVRSFDDLLATDIELVVVNTPGQTHADYCRQALEADKHVVVEKPFVPTSAEAQALIRLAEEKGLLLTVFQNRRFDGDFLTVKQILQSGELGRIVEFQSAFQRYRPDMAAARAPWREEPLPGNGITYDLCSHLSDQALALFGRPDGVWATLASQRDGSRVDDYSLMQLLYPNLTVTLRAGMIIREEGPRFAVHGTKGSYVKYGLDPQEDLLRSGKATPSRQAWAAESEAEWGILNTDAGRRKYPTVPGNYLGYYDAVYGALRDGGPTPVSHEEMLTDIRMLEAAFESHRSGCTVKI</sequence>
<keyword evidence="6" id="KW-1185">Reference proteome</keyword>
<dbReference type="HOGENOM" id="CLU_023194_19_1_10"/>
<evidence type="ECO:0008006" key="7">
    <source>
        <dbReference type="Google" id="ProtNLM"/>
    </source>
</evidence>
<reference evidence="5 6" key="1">
    <citation type="submission" date="2011-08" db="EMBL/GenBank/DDBJ databases">
        <title>The Genome Sequence of Alistipes indistinctus YIT 12060.</title>
        <authorList>
            <consortium name="The Broad Institute Genome Sequencing Platform"/>
            <person name="Earl A."/>
            <person name="Ward D."/>
            <person name="Feldgarden M."/>
            <person name="Gevers D."/>
            <person name="Morotomi M."/>
            <person name="Young S.K."/>
            <person name="Zeng Q."/>
            <person name="Gargeya S."/>
            <person name="Fitzgerald M."/>
            <person name="Haas B."/>
            <person name="Abouelleil A."/>
            <person name="Alvarado L."/>
            <person name="Arachchi H.M."/>
            <person name="Berlin A."/>
            <person name="Brown A."/>
            <person name="Chapman S.B."/>
            <person name="Chen Z."/>
            <person name="Dunbar C."/>
            <person name="Freedman E."/>
            <person name="Gearin G."/>
            <person name="Gellesch M."/>
            <person name="Goldberg J."/>
            <person name="Griggs A."/>
            <person name="Gujja S."/>
            <person name="Heiman D."/>
            <person name="Howarth C."/>
            <person name="Larson L."/>
            <person name="Lui A."/>
            <person name="MacDonald P.J.P."/>
            <person name="Montmayeur A."/>
            <person name="Murphy C."/>
            <person name="Neiman D."/>
            <person name="Pearson M."/>
            <person name="Priest M."/>
            <person name="Roberts A."/>
            <person name="Saif S."/>
            <person name="Shea T."/>
            <person name="Shenoy N."/>
            <person name="Sisk P."/>
            <person name="Stolte C."/>
            <person name="Sykes S."/>
            <person name="Wortman J."/>
            <person name="Nusbaum C."/>
            <person name="Birren B."/>
        </authorList>
    </citation>
    <scope>NUCLEOTIDE SEQUENCE [LARGE SCALE GENOMIC DNA]</scope>
    <source>
        <strain evidence="5 6">YIT 12060</strain>
    </source>
</reference>
<feature type="domain" description="Gfo/Idh/MocA-like oxidoreductase C-terminal" evidence="4">
    <location>
        <begin position="132"/>
        <end position="345"/>
    </location>
</feature>
<dbReference type="InterPro" id="IPR000683">
    <property type="entry name" value="Gfo/Idh/MocA-like_OxRdtase_N"/>
</dbReference>
<dbReference type="InterPro" id="IPR004104">
    <property type="entry name" value="Gfo/Idh/MocA-like_OxRdtase_C"/>
</dbReference>
<dbReference type="Pfam" id="PF01408">
    <property type="entry name" value="GFO_IDH_MocA"/>
    <property type="match status" value="1"/>
</dbReference>
<protein>
    <recommendedName>
        <fullName evidence="7">Oxidoreductase</fullName>
    </recommendedName>
</protein>
<dbReference type="Gene3D" id="3.30.360.10">
    <property type="entry name" value="Dihydrodipicolinate Reductase, domain 2"/>
    <property type="match status" value="1"/>
</dbReference>
<evidence type="ECO:0000259" key="4">
    <source>
        <dbReference type="Pfam" id="PF02894"/>
    </source>
</evidence>
<organism evidence="5 6">
    <name type="scientific">Alistipes indistinctus YIT 12060</name>
    <dbReference type="NCBI Taxonomy" id="742725"/>
    <lineage>
        <taxon>Bacteria</taxon>
        <taxon>Pseudomonadati</taxon>
        <taxon>Bacteroidota</taxon>
        <taxon>Bacteroidia</taxon>
        <taxon>Bacteroidales</taxon>
        <taxon>Rikenellaceae</taxon>
        <taxon>Alistipes</taxon>
    </lineage>
</organism>
<dbReference type="Pfam" id="PF02894">
    <property type="entry name" value="GFO_IDH_MocA_C"/>
    <property type="match status" value="1"/>
</dbReference>
<accession>G5H8V7</accession>
<dbReference type="STRING" id="742725.HMPREF9450_02043"/>
<gene>
    <name evidence="5" type="ORF">HMPREF9450_02043</name>
</gene>
<dbReference type="eggNOG" id="COG0673">
    <property type="taxonomic scope" value="Bacteria"/>
</dbReference>
<comment type="similarity">
    <text evidence="1">Belongs to the Gfo/Idh/MocA family.</text>
</comment>
<dbReference type="GO" id="GO:0016491">
    <property type="term" value="F:oxidoreductase activity"/>
    <property type="evidence" value="ECO:0007669"/>
    <property type="project" value="UniProtKB-KW"/>
</dbReference>
<dbReference type="OrthoDB" id="9815825at2"/>
<evidence type="ECO:0000313" key="5">
    <source>
        <dbReference type="EMBL" id="EHB91994.1"/>
    </source>
</evidence>
<dbReference type="AlphaFoldDB" id="G5H8V7"/>
<proteinExistence type="inferred from homology"/>
<dbReference type="RefSeq" id="WP_009134849.1">
    <property type="nucleotide sequence ID" value="NZ_CP102250.1"/>
</dbReference>
<dbReference type="GeneID" id="92814932"/>
<dbReference type="InterPro" id="IPR051317">
    <property type="entry name" value="Gfo/Idh/MocA_oxidoreduct"/>
</dbReference>
<dbReference type="Gene3D" id="3.40.50.720">
    <property type="entry name" value="NAD(P)-binding Rossmann-like Domain"/>
    <property type="match status" value="1"/>
</dbReference>
<evidence type="ECO:0000256" key="1">
    <source>
        <dbReference type="ARBA" id="ARBA00010928"/>
    </source>
</evidence>
<dbReference type="InterPro" id="IPR036291">
    <property type="entry name" value="NAD(P)-bd_dom_sf"/>
</dbReference>
<evidence type="ECO:0000256" key="2">
    <source>
        <dbReference type="ARBA" id="ARBA00023002"/>
    </source>
</evidence>
<feature type="domain" description="Gfo/Idh/MocA-like oxidoreductase N-terminal" evidence="3">
    <location>
        <begin position="5"/>
        <end position="118"/>
    </location>
</feature>
<dbReference type="PATRIC" id="fig|742725.3.peg.2140"/>
<evidence type="ECO:0000259" key="3">
    <source>
        <dbReference type="Pfam" id="PF01408"/>
    </source>
</evidence>
<dbReference type="SUPFAM" id="SSF51735">
    <property type="entry name" value="NAD(P)-binding Rossmann-fold domains"/>
    <property type="match status" value="1"/>
</dbReference>
<dbReference type="SUPFAM" id="SSF55347">
    <property type="entry name" value="Glyceraldehyde-3-phosphate dehydrogenase-like, C-terminal domain"/>
    <property type="match status" value="1"/>
</dbReference>
<dbReference type="Proteomes" id="UP000006008">
    <property type="component" value="Unassembled WGS sequence"/>
</dbReference>
<comment type="caution">
    <text evidence="5">The sequence shown here is derived from an EMBL/GenBank/DDBJ whole genome shotgun (WGS) entry which is preliminary data.</text>
</comment>
<dbReference type="PANTHER" id="PTHR43708:SF5">
    <property type="entry name" value="CONSERVED EXPRESSED OXIDOREDUCTASE (EUROFUNG)-RELATED"/>
    <property type="match status" value="1"/>
</dbReference>
<keyword evidence="2" id="KW-0560">Oxidoreductase</keyword>
<dbReference type="PANTHER" id="PTHR43708">
    <property type="entry name" value="CONSERVED EXPRESSED OXIDOREDUCTASE (EUROFUNG)"/>
    <property type="match status" value="1"/>
</dbReference>
<dbReference type="GO" id="GO:0000166">
    <property type="term" value="F:nucleotide binding"/>
    <property type="evidence" value="ECO:0007669"/>
    <property type="project" value="InterPro"/>
</dbReference>